<keyword evidence="1" id="KW-0812">Transmembrane</keyword>
<dbReference type="Proteomes" id="UP000886050">
    <property type="component" value="Unassembled WGS sequence"/>
</dbReference>
<comment type="caution">
    <text evidence="2">The sequence shown here is derived from an EMBL/GenBank/DDBJ whole genome shotgun (WGS) entry which is preliminary data.</text>
</comment>
<accession>A0A7V5LSZ8</accession>
<dbReference type="PANTHER" id="PTHR32196">
    <property type="entry name" value="ABC TRANSPORTER PERMEASE PROTEIN YPHD-RELATED-RELATED"/>
    <property type="match status" value="1"/>
</dbReference>
<proteinExistence type="predicted"/>
<evidence type="ECO:0008006" key="3">
    <source>
        <dbReference type="Google" id="ProtNLM"/>
    </source>
</evidence>
<evidence type="ECO:0000256" key="1">
    <source>
        <dbReference type="SAM" id="Phobius"/>
    </source>
</evidence>
<feature type="transmembrane region" description="Helical" evidence="1">
    <location>
        <begin position="23"/>
        <end position="50"/>
    </location>
</feature>
<reference evidence="2" key="1">
    <citation type="journal article" date="2020" name="mSystems">
        <title>Genome- and Community-Level Interaction Insights into Carbon Utilization and Element Cycling Functions of Hydrothermarchaeota in Hydrothermal Sediment.</title>
        <authorList>
            <person name="Zhou Z."/>
            <person name="Liu Y."/>
            <person name="Xu W."/>
            <person name="Pan J."/>
            <person name="Luo Z.H."/>
            <person name="Li M."/>
        </authorList>
    </citation>
    <scope>NUCLEOTIDE SEQUENCE [LARGE SCALE GENOMIC DNA]</scope>
    <source>
        <strain evidence="2">HyVt-96</strain>
    </source>
</reference>
<sequence length="92" mass="9579">MIQAVRLGSFAATQGIGFELKAIAASVVGGTILTGGVGSMLGIFLGALTIQVLENGLIFMRIPVFGISAFIGIAIILFVILNAYLGRKIIRI</sequence>
<dbReference type="GO" id="GO:0005886">
    <property type="term" value="C:plasma membrane"/>
    <property type="evidence" value="ECO:0007669"/>
    <property type="project" value="TreeGrafter"/>
</dbReference>
<feature type="transmembrane region" description="Helical" evidence="1">
    <location>
        <begin position="62"/>
        <end position="85"/>
    </location>
</feature>
<keyword evidence="1" id="KW-0472">Membrane</keyword>
<dbReference type="AlphaFoldDB" id="A0A7V5LSZ8"/>
<feature type="non-terminal residue" evidence="2">
    <location>
        <position position="1"/>
    </location>
</feature>
<evidence type="ECO:0000313" key="2">
    <source>
        <dbReference type="EMBL" id="HHF52785.1"/>
    </source>
</evidence>
<name>A0A7V5LSZ8_UNCW3</name>
<gene>
    <name evidence="2" type="ORF">ENL43_00290</name>
</gene>
<dbReference type="EMBL" id="DRTX01000019">
    <property type="protein sequence ID" value="HHF52785.1"/>
    <property type="molecule type" value="Genomic_DNA"/>
</dbReference>
<organism evidence="2">
    <name type="scientific">candidate division WOR-3 bacterium</name>
    <dbReference type="NCBI Taxonomy" id="2052148"/>
    <lineage>
        <taxon>Bacteria</taxon>
        <taxon>Bacteria division WOR-3</taxon>
    </lineage>
</organism>
<keyword evidence="1" id="KW-1133">Transmembrane helix</keyword>
<protein>
    <recommendedName>
        <fullName evidence="3">ABC transporter permease</fullName>
    </recommendedName>
</protein>